<protein>
    <submittedName>
        <fullName evidence="1">Uncharacterized protein</fullName>
    </submittedName>
</protein>
<dbReference type="EMBL" id="KQ086506">
    <property type="protein sequence ID" value="KLO04541.1"/>
    <property type="molecule type" value="Genomic_DNA"/>
</dbReference>
<name>A0A0H2RI80_9AGAM</name>
<gene>
    <name evidence="1" type="ORF">SCHPADRAFT_751803</name>
</gene>
<proteinExistence type="predicted"/>
<reference evidence="1 2" key="1">
    <citation type="submission" date="2015-04" db="EMBL/GenBank/DDBJ databases">
        <title>Complete genome sequence of Schizopora paradoxa KUC8140, a cosmopolitan wood degrader in East Asia.</title>
        <authorList>
            <consortium name="DOE Joint Genome Institute"/>
            <person name="Min B."/>
            <person name="Park H."/>
            <person name="Jang Y."/>
            <person name="Kim J.-J."/>
            <person name="Kim K.H."/>
            <person name="Pangilinan J."/>
            <person name="Lipzen A."/>
            <person name="Riley R."/>
            <person name="Grigoriev I.V."/>
            <person name="Spatafora J.W."/>
            <person name="Choi I.-G."/>
        </authorList>
    </citation>
    <scope>NUCLEOTIDE SEQUENCE [LARGE SCALE GENOMIC DNA]</scope>
    <source>
        <strain evidence="1 2">KUC8140</strain>
    </source>
</reference>
<evidence type="ECO:0000313" key="1">
    <source>
        <dbReference type="EMBL" id="KLO04541.1"/>
    </source>
</evidence>
<keyword evidence="2" id="KW-1185">Reference proteome</keyword>
<organism evidence="1 2">
    <name type="scientific">Schizopora paradoxa</name>
    <dbReference type="NCBI Taxonomy" id="27342"/>
    <lineage>
        <taxon>Eukaryota</taxon>
        <taxon>Fungi</taxon>
        <taxon>Dikarya</taxon>
        <taxon>Basidiomycota</taxon>
        <taxon>Agaricomycotina</taxon>
        <taxon>Agaricomycetes</taxon>
        <taxon>Hymenochaetales</taxon>
        <taxon>Schizoporaceae</taxon>
        <taxon>Schizopora</taxon>
    </lineage>
</organism>
<sequence>MFKNIKSDLHLTSYGSRRRRTAYETRRWRWPTTRITEPRNANYVEPEAFNVLTTRKSKRSRHPLKCIGLKSHFDSAGTSVAVIETAQRTSSTSIHRSKLCTSRTKLISFESLSAVETTVA</sequence>
<evidence type="ECO:0000313" key="2">
    <source>
        <dbReference type="Proteomes" id="UP000053477"/>
    </source>
</evidence>
<dbReference type="AlphaFoldDB" id="A0A0H2RI80"/>
<dbReference type="InParanoid" id="A0A0H2RI80"/>
<accession>A0A0H2RI80</accession>
<dbReference type="Proteomes" id="UP000053477">
    <property type="component" value="Unassembled WGS sequence"/>
</dbReference>